<comment type="caution">
    <text evidence="1">The sequence shown here is derived from an EMBL/GenBank/DDBJ whole genome shotgun (WGS) entry which is preliminary data.</text>
</comment>
<dbReference type="AlphaFoldDB" id="N1W7Q6"/>
<protein>
    <submittedName>
        <fullName evidence="1">Uncharacterized protein</fullName>
    </submittedName>
</protein>
<organism evidence="1 2">
    <name type="scientific">Leptospira weilii serovar Ranarum str. ICFT</name>
    <dbReference type="NCBI Taxonomy" id="1218598"/>
    <lineage>
        <taxon>Bacteria</taxon>
        <taxon>Pseudomonadati</taxon>
        <taxon>Spirochaetota</taxon>
        <taxon>Spirochaetia</taxon>
        <taxon>Leptospirales</taxon>
        <taxon>Leptospiraceae</taxon>
        <taxon>Leptospira</taxon>
    </lineage>
</organism>
<evidence type="ECO:0000313" key="2">
    <source>
        <dbReference type="Proteomes" id="UP000012313"/>
    </source>
</evidence>
<proteinExistence type="predicted"/>
<keyword evidence="2" id="KW-1185">Reference proteome</keyword>
<accession>N1W7Q6</accession>
<dbReference type="EMBL" id="AOHC02000052">
    <property type="protein sequence ID" value="EMY76256.1"/>
    <property type="molecule type" value="Genomic_DNA"/>
</dbReference>
<dbReference type="Proteomes" id="UP000012313">
    <property type="component" value="Unassembled WGS sequence"/>
</dbReference>
<evidence type="ECO:0000313" key="1">
    <source>
        <dbReference type="EMBL" id="EMY76256.1"/>
    </source>
</evidence>
<sequence>MIAAACNGKWENTFTDSIFVEKEIREWQIRYWNRFKRRYKSRNKNLSYS</sequence>
<reference evidence="1" key="1">
    <citation type="submission" date="2013-03" db="EMBL/GenBank/DDBJ databases">
        <authorList>
            <person name="Harkins D.M."/>
            <person name="Durkin A.S."/>
            <person name="Brinkac L.M."/>
            <person name="Haft D.H."/>
            <person name="Selengut J.D."/>
            <person name="Sanka R."/>
            <person name="DePew J."/>
            <person name="Purushe J."/>
            <person name="Hartskeerl R.A."/>
            <person name="Ahmed A."/>
            <person name="van der Linden H."/>
            <person name="Goris M.G.A."/>
            <person name="Vinetz J.M."/>
            <person name="Sutton G.G."/>
            <person name="Nierman W.C."/>
            <person name="Fouts D.E."/>
        </authorList>
    </citation>
    <scope>NUCLEOTIDE SEQUENCE [LARGE SCALE GENOMIC DNA]</scope>
    <source>
        <strain evidence="1">ICFT</strain>
    </source>
</reference>
<name>N1W7Q6_9LEPT</name>
<gene>
    <name evidence="1" type="ORF">LEP1GSC060_1653</name>
</gene>